<organism evidence="2 3">
    <name type="scientific">Hydrogenophaga luteola</name>
    <dbReference type="NCBI Taxonomy" id="1591122"/>
    <lineage>
        <taxon>Bacteria</taxon>
        <taxon>Pseudomonadati</taxon>
        <taxon>Pseudomonadota</taxon>
        <taxon>Betaproteobacteria</taxon>
        <taxon>Burkholderiales</taxon>
        <taxon>Comamonadaceae</taxon>
        <taxon>Hydrogenophaga</taxon>
    </lineage>
</organism>
<proteinExistence type="predicted"/>
<reference evidence="3" key="1">
    <citation type="journal article" date="2019" name="Int. J. Syst. Evol. Microbiol.">
        <title>The Global Catalogue of Microorganisms (GCM) 10K type strain sequencing project: providing services to taxonomists for standard genome sequencing and annotation.</title>
        <authorList>
            <consortium name="The Broad Institute Genomics Platform"/>
            <consortium name="The Broad Institute Genome Sequencing Center for Infectious Disease"/>
            <person name="Wu L."/>
            <person name="Ma J."/>
        </authorList>
    </citation>
    <scope>NUCLEOTIDE SEQUENCE [LARGE SCALE GENOMIC DNA]</scope>
    <source>
        <strain evidence="3">KCTC 42501</strain>
    </source>
</reference>
<gene>
    <name evidence="2" type="ORF">ACFOPI_16460</name>
</gene>
<sequence>MNRKPRLKRILHAASSILALAGILFVVLGIAHHWREIDISGWGSTTWAVLGISSVAYGAANILLARAWWHLLRELDVHVPWLKALRIYGVSQINKYIPGNIFHLAGRQTLGMAAGWAARPLATSALWELILLAALGALFGTLALPLFWPPLPPLPAIALWVGLSALIHAALRRGGVPGIARAMCLQTCFLATSGAVFLTVLMATYKTPPEASLLLPAACGAYVLAWLAGLVTPGAPAGVGVRETVLLFLLKGLFAPSDLLVAVVLGRIVTASGDVLFYLSALTLRGGAEEQA</sequence>
<dbReference type="Proteomes" id="UP001595729">
    <property type="component" value="Unassembled WGS sequence"/>
</dbReference>
<evidence type="ECO:0000313" key="2">
    <source>
        <dbReference type="EMBL" id="MFC3685197.1"/>
    </source>
</evidence>
<evidence type="ECO:0000256" key="1">
    <source>
        <dbReference type="SAM" id="Phobius"/>
    </source>
</evidence>
<feature type="transmembrane region" description="Helical" evidence="1">
    <location>
        <begin position="46"/>
        <end position="65"/>
    </location>
</feature>
<keyword evidence="3" id="KW-1185">Reference proteome</keyword>
<dbReference type="EMBL" id="JBHRXX010000007">
    <property type="protein sequence ID" value="MFC3685197.1"/>
    <property type="molecule type" value="Genomic_DNA"/>
</dbReference>
<protein>
    <submittedName>
        <fullName evidence="2">Uncharacterized protein</fullName>
    </submittedName>
</protein>
<keyword evidence="1" id="KW-0472">Membrane</keyword>
<evidence type="ECO:0000313" key="3">
    <source>
        <dbReference type="Proteomes" id="UP001595729"/>
    </source>
</evidence>
<feature type="transmembrane region" description="Helical" evidence="1">
    <location>
        <begin position="183"/>
        <end position="205"/>
    </location>
</feature>
<dbReference type="RefSeq" id="WP_382176030.1">
    <property type="nucleotide sequence ID" value="NZ_JBHRXX010000007.1"/>
</dbReference>
<keyword evidence="1" id="KW-0812">Transmembrane</keyword>
<feature type="transmembrane region" description="Helical" evidence="1">
    <location>
        <begin position="154"/>
        <end position="171"/>
    </location>
</feature>
<feature type="transmembrane region" description="Helical" evidence="1">
    <location>
        <begin position="244"/>
        <end position="269"/>
    </location>
</feature>
<accession>A0ABV7W8D7</accession>
<feature type="transmembrane region" description="Helical" evidence="1">
    <location>
        <begin position="129"/>
        <end position="148"/>
    </location>
</feature>
<keyword evidence="1" id="KW-1133">Transmembrane helix</keyword>
<feature type="transmembrane region" description="Helical" evidence="1">
    <location>
        <begin position="12"/>
        <end position="34"/>
    </location>
</feature>
<comment type="caution">
    <text evidence="2">The sequence shown here is derived from an EMBL/GenBank/DDBJ whole genome shotgun (WGS) entry which is preliminary data.</text>
</comment>
<name>A0ABV7W8D7_9BURK</name>
<feature type="transmembrane region" description="Helical" evidence="1">
    <location>
        <begin position="211"/>
        <end position="232"/>
    </location>
</feature>